<dbReference type="SMART" id="SM00369">
    <property type="entry name" value="LRR_TYP"/>
    <property type="match status" value="3"/>
</dbReference>
<dbReference type="Proteomes" id="UP001314263">
    <property type="component" value="Unassembled WGS sequence"/>
</dbReference>
<proteinExistence type="predicted"/>
<dbReference type="AlphaFoldDB" id="A0AAV1I2H0"/>
<accession>A0AAV1I2H0</accession>
<dbReference type="EMBL" id="CAUYUE010000005">
    <property type="protein sequence ID" value="CAK0779085.1"/>
    <property type="molecule type" value="Genomic_DNA"/>
</dbReference>
<keyword evidence="5" id="KW-1185">Reference proteome</keyword>
<dbReference type="PANTHER" id="PTHR45752:SF187">
    <property type="entry name" value="LEUCINE-RICH REPEAT AND IQ DOMAIN-CONTAINING PROTEIN 4"/>
    <property type="match status" value="1"/>
</dbReference>
<comment type="caution">
    <text evidence="4">The sequence shown here is derived from an EMBL/GenBank/DDBJ whole genome shotgun (WGS) entry which is preliminary data.</text>
</comment>
<protein>
    <submittedName>
        <fullName evidence="4">Uncharacterized protein</fullName>
    </submittedName>
</protein>
<keyword evidence="3" id="KW-0677">Repeat</keyword>
<gene>
    <name evidence="4" type="ORF">CVIRNUC_004693</name>
</gene>
<reference evidence="4 5" key="1">
    <citation type="submission" date="2023-10" db="EMBL/GenBank/DDBJ databases">
        <authorList>
            <person name="Maclean D."/>
            <person name="Macfadyen A."/>
        </authorList>
    </citation>
    <scope>NUCLEOTIDE SEQUENCE [LARGE SCALE GENOMIC DNA]</scope>
</reference>
<evidence type="ECO:0000313" key="5">
    <source>
        <dbReference type="Proteomes" id="UP001314263"/>
    </source>
</evidence>
<dbReference type="PANTHER" id="PTHR45752">
    <property type="entry name" value="LEUCINE-RICH REPEAT-CONTAINING"/>
    <property type="match status" value="1"/>
</dbReference>
<sequence>MGLLDMSQDELLTVYSLLDKAQQTSFPLLCKAIATLLRSSGDLYKRMDVSLQSMAPIVTPGDGAVVDMQLADLQCWAQARAPYVQELTLHMTEGWEAKAAGTLNDILLSCANIHTLHITNLGGYKHWLGGIFSLKHLRKLSVTAGSTWVRLPPEFAHLSLLEDLSIEMRIEGGRQVAQSFVPIELLSCTRLRHLSFTGCQGLFLPPVVGELISLQSLRVNRTDLADTRDAIHPCTFQRGSFATFSLTLLDLSACNLDVLPFQMCHLEKLERLVLSRNALADMPRLLAAFLRRLRSIDLSFNRFKRIPPVLASLTCLQHVDLSGNPDLEVSAPDARSEQALASRPSQQRLSLTQLVYALSELQTLDVRKAPGMLTSQPNLWTPACWSSLMEIRRAMHKASPWCNLETFACDANPSMIASCSW</sequence>
<evidence type="ECO:0000256" key="3">
    <source>
        <dbReference type="ARBA" id="ARBA00022737"/>
    </source>
</evidence>
<organism evidence="4 5">
    <name type="scientific">Coccomyxa viridis</name>
    <dbReference type="NCBI Taxonomy" id="1274662"/>
    <lineage>
        <taxon>Eukaryota</taxon>
        <taxon>Viridiplantae</taxon>
        <taxon>Chlorophyta</taxon>
        <taxon>core chlorophytes</taxon>
        <taxon>Trebouxiophyceae</taxon>
        <taxon>Trebouxiophyceae incertae sedis</taxon>
        <taxon>Coccomyxaceae</taxon>
        <taxon>Coccomyxa</taxon>
    </lineage>
</organism>
<dbReference type="Gene3D" id="3.80.10.10">
    <property type="entry name" value="Ribonuclease Inhibitor"/>
    <property type="match status" value="1"/>
</dbReference>
<dbReference type="InterPro" id="IPR003591">
    <property type="entry name" value="Leu-rich_rpt_typical-subtyp"/>
</dbReference>
<name>A0AAV1I2H0_9CHLO</name>
<dbReference type="SUPFAM" id="SSF52047">
    <property type="entry name" value="RNI-like"/>
    <property type="match status" value="1"/>
</dbReference>
<evidence type="ECO:0000256" key="1">
    <source>
        <dbReference type="ARBA" id="ARBA00004430"/>
    </source>
</evidence>
<dbReference type="Pfam" id="PF13855">
    <property type="entry name" value="LRR_8"/>
    <property type="match status" value="1"/>
</dbReference>
<evidence type="ECO:0000256" key="2">
    <source>
        <dbReference type="ARBA" id="ARBA00022614"/>
    </source>
</evidence>
<keyword evidence="2" id="KW-0433">Leucine-rich repeat</keyword>
<dbReference type="InterPro" id="IPR001611">
    <property type="entry name" value="Leu-rich_rpt"/>
</dbReference>
<comment type="subcellular location">
    <subcellularLocation>
        <location evidence="1">Cytoplasm</location>
        <location evidence="1">Cytoskeleton</location>
        <location evidence="1">Cilium axoneme</location>
    </subcellularLocation>
</comment>
<evidence type="ECO:0000313" key="4">
    <source>
        <dbReference type="EMBL" id="CAK0779085.1"/>
    </source>
</evidence>
<dbReference type="InterPro" id="IPR050715">
    <property type="entry name" value="LRR-SigEffector_domain"/>
</dbReference>
<dbReference type="PROSITE" id="PS51450">
    <property type="entry name" value="LRR"/>
    <property type="match status" value="1"/>
</dbReference>
<dbReference type="GO" id="GO:0005930">
    <property type="term" value="C:axoneme"/>
    <property type="evidence" value="ECO:0007669"/>
    <property type="project" value="UniProtKB-SubCell"/>
</dbReference>
<dbReference type="InterPro" id="IPR032675">
    <property type="entry name" value="LRR_dom_sf"/>
</dbReference>